<reference evidence="8 9" key="1">
    <citation type="submission" date="2020-08" db="EMBL/GenBank/DDBJ databases">
        <title>Sequencing the genomes of 1000 actinobacteria strains.</title>
        <authorList>
            <person name="Klenk H.-P."/>
        </authorList>
    </citation>
    <scope>NUCLEOTIDE SEQUENCE [LARGE SCALE GENOMIC DNA]</scope>
    <source>
        <strain evidence="8 9">DSM 44230</strain>
    </source>
</reference>
<evidence type="ECO:0000259" key="7">
    <source>
        <dbReference type="PROSITE" id="PS50110"/>
    </source>
</evidence>
<evidence type="ECO:0000256" key="4">
    <source>
        <dbReference type="ARBA" id="ARBA00023163"/>
    </source>
</evidence>
<dbReference type="InterPro" id="IPR001789">
    <property type="entry name" value="Sig_transdc_resp-reg_receiver"/>
</dbReference>
<evidence type="ECO:0000313" key="9">
    <source>
        <dbReference type="Proteomes" id="UP000533598"/>
    </source>
</evidence>
<evidence type="ECO:0000259" key="6">
    <source>
        <dbReference type="PROSITE" id="PS50043"/>
    </source>
</evidence>
<dbReference type="CDD" id="cd06170">
    <property type="entry name" value="LuxR_C_like"/>
    <property type="match status" value="1"/>
</dbReference>
<dbReference type="InterPro" id="IPR000792">
    <property type="entry name" value="Tscrpt_reg_LuxR_C"/>
</dbReference>
<dbReference type="Gene3D" id="3.40.50.2300">
    <property type="match status" value="1"/>
</dbReference>
<protein>
    <submittedName>
        <fullName evidence="8">DNA-binding NarL/FixJ family response regulator</fullName>
    </submittedName>
</protein>
<feature type="modified residue" description="4-aspartylphosphate" evidence="5">
    <location>
        <position position="54"/>
    </location>
</feature>
<keyword evidence="9" id="KW-1185">Reference proteome</keyword>
<dbReference type="GO" id="GO:0000160">
    <property type="term" value="P:phosphorelay signal transduction system"/>
    <property type="evidence" value="ECO:0007669"/>
    <property type="project" value="InterPro"/>
</dbReference>
<dbReference type="RefSeq" id="WP_185009283.1">
    <property type="nucleotide sequence ID" value="NZ_BAAAUI010000037.1"/>
</dbReference>
<dbReference type="PROSITE" id="PS50110">
    <property type="entry name" value="RESPONSE_REGULATORY"/>
    <property type="match status" value="1"/>
</dbReference>
<dbReference type="InterPro" id="IPR058245">
    <property type="entry name" value="NreC/VraR/RcsB-like_REC"/>
</dbReference>
<dbReference type="PROSITE" id="PS00622">
    <property type="entry name" value="HTH_LUXR_1"/>
    <property type="match status" value="1"/>
</dbReference>
<dbReference type="SUPFAM" id="SSF52172">
    <property type="entry name" value="CheY-like"/>
    <property type="match status" value="1"/>
</dbReference>
<name>A0A7W7CJ20_9PSEU</name>
<dbReference type="PANTHER" id="PTHR43214:SF24">
    <property type="entry name" value="TRANSCRIPTIONAL REGULATORY PROTEIN NARL-RELATED"/>
    <property type="match status" value="1"/>
</dbReference>
<evidence type="ECO:0000313" key="8">
    <source>
        <dbReference type="EMBL" id="MBB4682182.1"/>
    </source>
</evidence>
<comment type="caution">
    <text evidence="8">The sequence shown here is derived from an EMBL/GenBank/DDBJ whole genome shotgun (WGS) entry which is preliminary data.</text>
</comment>
<dbReference type="AlphaFoldDB" id="A0A7W7CJ20"/>
<evidence type="ECO:0000256" key="2">
    <source>
        <dbReference type="ARBA" id="ARBA00023015"/>
    </source>
</evidence>
<feature type="domain" description="Response regulatory" evidence="7">
    <location>
        <begin position="3"/>
        <end position="117"/>
    </location>
</feature>
<dbReference type="SMART" id="SM00448">
    <property type="entry name" value="REC"/>
    <property type="match status" value="1"/>
</dbReference>
<feature type="domain" description="HTH luxR-type" evidence="6">
    <location>
        <begin position="143"/>
        <end position="208"/>
    </location>
</feature>
<dbReference type="InterPro" id="IPR039420">
    <property type="entry name" value="WalR-like"/>
</dbReference>
<dbReference type="Proteomes" id="UP000533598">
    <property type="component" value="Unassembled WGS sequence"/>
</dbReference>
<keyword evidence="3 8" id="KW-0238">DNA-binding</keyword>
<evidence type="ECO:0000256" key="5">
    <source>
        <dbReference type="PROSITE-ProRule" id="PRU00169"/>
    </source>
</evidence>
<dbReference type="SUPFAM" id="SSF46894">
    <property type="entry name" value="C-terminal effector domain of the bipartite response regulators"/>
    <property type="match status" value="1"/>
</dbReference>
<accession>A0A7W7CJ20</accession>
<keyword evidence="4" id="KW-0804">Transcription</keyword>
<dbReference type="SMART" id="SM00421">
    <property type="entry name" value="HTH_LUXR"/>
    <property type="match status" value="1"/>
</dbReference>
<dbReference type="InterPro" id="IPR011006">
    <property type="entry name" value="CheY-like_superfamily"/>
</dbReference>
<evidence type="ECO:0000256" key="1">
    <source>
        <dbReference type="ARBA" id="ARBA00022553"/>
    </source>
</evidence>
<proteinExistence type="predicted"/>
<gene>
    <name evidence="8" type="ORF">HNR67_008300</name>
</gene>
<dbReference type="PROSITE" id="PS50043">
    <property type="entry name" value="HTH_LUXR_2"/>
    <property type="match status" value="1"/>
</dbReference>
<keyword evidence="2" id="KW-0805">Transcription regulation</keyword>
<dbReference type="PRINTS" id="PR00038">
    <property type="entry name" value="HTHLUXR"/>
</dbReference>
<dbReference type="CDD" id="cd17535">
    <property type="entry name" value="REC_NarL-like"/>
    <property type="match status" value="1"/>
</dbReference>
<evidence type="ECO:0000256" key="3">
    <source>
        <dbReference type="ARBA" id="ARBA00023125"/>
    </source>
</evidence>
<dbReference type="EMBL" id="JACHMH010000001">
    <property type="protein sequence ID" value="MBB4682182.1"/>
    <property type="molecule type" value="Genomic_DNA"/>
</dbReference>
<dbReference type="PANTHER" id="PTHR43214">
    <property type="entry name" value="TWO-COMPONENT RESPONSE REGULATOR"/>
    <property type="match status" value="1"/>
</dbReference>
<dbReference type="Pfam" id="PF00072">
    <property type="entry name" value="Response_reg"/>
    <property type="match status" value="1"/>
</dbReference>
<organism evidence="8 9">
    <name type="scientific">Crossiella cryophila</name>
    <dbReference type="NCBI Taxonomy" id="43355"/>
    <lineage>
        <taxon>Bacteria</taxon>
        <taxon>Bacillati</taxon>
        <taxon>Actinomycetota</taxon>
        <taxon>Actinomycetes</taxon>
        <taxon>Pseudonocardiales</taxon>
        <taxon>Pseudonocardiaceae</taxon>
        <taxon>Crossiella</taxon>
    </lineage>
</organism>
<dbReference type="GO" id="GO:0006355">
    <property type="term" value="P:regulation of DNA-templated transcription"/>
    <property type="evidence" value="ECO:0007669"/>
    <property type="project" value="InterPro"/>
</dbReference>
<sequence>MIRVLLADDQQPVREALRLLLSAEPDIEIVGEAANGAEAVHLTRWRRPDVVLMDIRMPHQDGLAAIEELAGTPARILVLTTFDLDDYLYRALRAGAAGFLLKDNDPELLTTAIRAAHQGHGLIDPKVTGSLVRRFAELSPAPPGPELATLTGRERTVLRALARGLSNAGIAAELGVGEGTVKTHVARVLAKLGLRTRVHAVIYAHEHDLG</sequence>
<dbReference type="InterPro" id="IPR016032">
    <property type="entry name" value="Sig_transdc_resp-reg_C-effctor"/>
</dbReference>
<keyword evidence="1 5" id="KW-0597">Phosphoprotein</keyword>
<dbReference type="Pfam" id="PF00196">
    <property type="entry name" value="GerE"/>
    <property type="match status" value="1"/>
</dbReference>
<dbReference type="GO" id="GO:0003677">
    <property type="term" value="F:DNA binding"/>
    <property type="evidence" value="ECO:0007669"/>
    <property type="project" value="UniProtKB-KW"/>
</dbReference>